<dbReference type="OrthoDB" id="4133349at2759"/>
<proteinExistence type="predicted"/>
<dbReference type="HOGENOM" id="CLU_107664_0_0_1"/>
<name>A0A0D2HTI0_CLAB1</name>
<keyword evidence="2" id="KW-1185">Reference proteome</keyword>
<evidence type="ECO:0000313" key="2">
    <source>
        <dbReference type="Proteomes" id="UP000053789"/>
    </source>
</evidence>
<dbReference type="VEuPathDB" id="FungiDB:Z519_11718"/>
<evidence type="ECO:0000313" key="1">
    <source>
        <dbReference type="EMBL" id="KIW87744.1"/>
    </source>
</evidence>
<accession>A0A0D2HTI0</accession>
<reference evidence="1" key="1">
    <citation type="submission" date="2015-01" db="EMBL/GenBank/DDBJ databases">
        <title>The Genome Sequence of Cladophialophora bantiana CBS 173.52.</title>
        <authorList>
            <consortium name="The Broad Institute Genomics Platform"/>
            <person name="Cuomo C."/>
            <person name="de Hoog S."/>
            <person name="Gorbushina A."/>
            <person name="Stielow B."/>
            <person name="Teixiera M."/>
            <person name="Abouelleil A."/>
            <person name="Chapman S.B."/>
            <person name="Priest M."/>
            <person name="Young S.K."/>
            <person name="Wortman J."/>
            <person name="Nusbaum C."/>
            <person name="Birren B."/>
        </authorList>
    </citation>
    <scope>NUCLEOTIDE SEQUENCE [LARGE SCALE GENOMIC DNA]</scope>
    <source>
        <strain evidence="1">CBS 173.52</strain>
    </source>
</reference>
<dbReference type="RefSeq" id="XP_016614413.1">
    <property type="nucleotide sequence ID" value="XM_016769429.1"/>
</dbReference>
<sequence length="230" mass="25664">MIHAKFSVLLRSRPEWRTLGLDLVASTTYNFQEDEACDCDLVMPLAGYKRPATLNALLLWSTDPMASVEARIRSFLLDAKQATDHYVIAVVNNKGGSMHAFQIFSSLQSRMLDVSPVPILIALSIESILPTIERYIQELHKNFEIKLPPLPMPTTLVAHACTTAPIRPLSQHDANVLTGLCHSMRELEEATRTSSGREQLAEHLGPAVTKNIVDFWEDGWIGSFDHVLNC</sequence>
<gene>
    <name evidence="1" type="ORF">Z519_11718</name>
</gene>
<organism evidence="1 2">
    <name type="scientific">Cladophialophora bantiana (strain ATCC 10958 / CBS 173.52 / CDC B-1940 / NIH 8579)</name>
    <name type="common">Xylohypha bantiana</name>
    <dbReference type="NCBI Taxonomy" id="1442370"/>
    <lineage>
        <taxon>Eukaryota</taxon>
        <taxon>Fungi</taxon>
        <taxon>Dikarya</taxon>
        <taxon>Ascomycota</taxon>
        <taxon>Pezizomycotina</taxon>
        <taxon>Eurotiomycetes</taxon>
        <taxon>Chaetothyriomycetidae</taxon>
        <taxon>Chaetothyriales</taxon>
        <taxon>Herpotrichiellaceae</taxon>
        <taxon>Cladophialophora</taxon>
    </lineage>
</organism>
<dbReference type="GeneID" id="27704646"/>
<dbReference type="Proteomes" id="UP000053789">
    <property type="component" value="Unassembled WGS sequence"/>
</dbReference>
<dbReference type="EMBL" id="KN847002">
    <property type="protein sequence ID" value="KIW87744.1"/>
    <property type="molecule type" value="Genomic_DNA"/>
</dbReference>
<dbReference type="AlphaFoldDB" id="A0A0D2HTI0"/>
<protein>
    <submittedName>
        <fullName evidence="1">Uncharacterized protein</fullName>
    </submittedName>
</protein>